<evidence type="ECO:0000313" key="2">
    <source>
        <dbReference type="EMBL" id="PIP57160.1"/>
    </source>
</evidence>
<feature type="transmembrane region" description="Helical" evidence="1">
    <location>
        <begin position="84"/>
        <end position="105"/>
    </location>
</feature>
<keyword evidence="1" id="KW-0812">Transmembrane</keyword>
<protein>
    <submittedName>
        <fullName evidence="2">Uncharacterized protein</fullName>
    </submittedName>
</protein>
<name>A0A2H0BJH2_9BACT</name>
<keyword evidence="1" id="KW-0472">Membrane</keyword>
<comment type="caution">
    <text evidence="2">The sequence shown here is derived from an EMBL/GenBank/DDBJ whole genome shotgun (WGS) entry which is preliminary data.</text>
</comment>
<evidence type="ECO:0000313" key="3">
    <source>
        <dbReference type="Proteomes" id="UP000230759"/>
    </source>
</evidence>
<dbReference type="Proteomes" id="UP000230759">
    <property type="component" value="Unassembled WGS sequence"/>
</dbReference>
<accession>A0A2H0BJH2</accession>
<dbReference type="AlphaFoldDB" id="A0A2H0BJH2"/>
<gene>
    <name evidence="2" type="ORF">COX04_01020</name>
</gene>
<keyword evidence="1" id="KW-1133">Transmembrane helix</keyword>
<evidence type="ECO:0000256" key="1">
    <source>
        <dbReference type="SAM" id="Phobius"/>
    </source>
</evidence>
<feature type="transmembrane region" description="Helical" evidence="1">
    <location>
        <begin position="39"/>
        <end position="63"/>
    </location>
</feature>
<sequence length="119" mass="12758">MKNFLLAQTSNPFGTIPLPSSLSKFGDEPGLAVGKFINFILQLLIVIAGIYALINLVLAGYAFMSAGDDPKKVAGAWAKIWQSLLGLAITTGAFVLAAIFGQLIFDDWEFILKPTVPTL</sequence>
<proteinExistence type="predicted"/>
<dbReference type="EMBL" id="PCSV01000025">
    <property type="protein sequence ID" value="PIP57160.1"/>
    <property type="molecule type" value="Genomic_DNA"/>
</dbReference>
<organism evidence="2 3">
    <name type="scientific">Candidatus Woesebacteria bacterium CG22_combo_CG10-13_8_21_14_all_45_10</name>
    <dbReference type="NCBI Taxonomy" id="1975060"/>
    <lineage>
        <taxon>Bacteria</taxon>
        <taxon>Candidatus Woeseibacteriota</taxon>
    </lineage>
</organism>
<reference evidence="2 3" key="1">
    <citation type="submission" date="2017-09" db="EMBL/GenBank/DDBJ databases">
        <title>Depth-based differentiation of microbial function through sediment-hosted aquifers and enrichment of novel symbionts in the deep terrestrial subsurface.</title>
        <authorList>
            <person name="Probst A.J."/>
            <person name="Ladd B."/>
            <person name="Jarett J.K."/>
            <person name="Geller-Mcgrath D.E."/>
            <person name="Sieber C.M."/>
            <person name="Emerson J.B."/>
            <person name="Anantharaman K."/>
            <person name="Thomas B.C."/>
            <person name="Malmstrom R."/>
            <person name="Stieglmeier M."/>
            <person name="Klingl A."/>
            <person name="Woyke T."/>
            <person name="Ryan C.M."/>
            <person name="Banfield J.F."/>
        </authorList>
    </citation>
    <scope>NUCLEOTIDE SEQUENCE [LARGE SCALE GENOMIC DNA]</scope>
    <source>
        <strain evidence="2">CG22_combo_CG10-13_8_21_14_all_45_10</strain>
    </source>
</reference>